<name>A0AAD1UIN7_EUPCR</name>
<reference evidence="1" key="1">
    <citation type="submission" date="2023-07" db="EMBL/GenBank/DDBJ databases">
        <authorList>
            <consortium name="AG Swart"/>
            <person name="Singh M."/>
            <person name="Singh A."/>
            <person name="Seah K."/>
            <person name="Emmerich C."/>
        </authorList>
    </citation>
    <scope>NUCLEOTIDE SEQUENCE</scope>
    <source>
        <strain evidence="1">DP1</strain>
    </source>
</reference>
<dbReference type="AlphaFoldDB" id="A0AAD1UIN7"/>
<accession>A0AAD1UIN7</accession>
<proteinExistence type="predicted"/>
<evidence type="ECO:0000313" key="1">
    <source>
        <dbReference type="EMBL" id="CAI2367655.1"/>
    </source>
</evidence>
<gene>
    <name evidence="1" type="ORF">ECRASSUSDP1_LOCUS8943</name>
</gene>
<sequence>MVKTKKNFHNLKTDHIKSTCMNQPKVASKVERKLKNTNKLLINSNFDFFEQKSRSNIGINLRSNGRSNLRYASKPSSKDRTIRIELLKPIFSTQKYCAMQVLNSNNDSLESLHSSQVPKEGLNLHPRQLRLKQSSNFKLDRKKLPNITKLGASKFDLSLPKGLHNIPMASQSRKPAFQLKRINNRRKSEFASRKAMDKMLQGTPIQQLSESRTRKDYSLMKVIYCVILQRSIKLTQNGLQKRMNLKHSLANTSRVKRIEQLTQKVNKILNYKMPRGVFSDENNGFANENKNNSHMLSEFYLKTPKQSQDFMLQRNNLSPVSFKIILQHGNNSMITPLKHSQRTSAFVKRRGSLIFCGEVPMNPQKSRLLNMSEASPIHPDASKDL</sequence>
<dbReference type="EMBL" id="CAMPGE010008770">
    <property type="protein sequence ID" value="CAI2367655.1"/>
    <property type="molecule type" value="Genomic_DNA"/>
</dbReference>
<comment type="caution">
    <text evidence="1">The sequence shown here is derived from an EMBL/GenBank/DDBJ whole genome shotgun (WGS) entry which is preliminary data.</text>
</comment>
<dbReference type="Proteomes" id="UP001295684">
    <property type="component" value="Unassembled WGS sequence"/>
</dbReference>
<keyword evidence="2" id="KW-1185">Reference proteome</keyword>
<protein>
    <submittedName>
        <fullName evidence="1">Uncharacterized protein</fullName>
    </submittedName>
</protein>
<organism evidence="1 2">
    <name type="scientific">Euplotes crassus</name>
    <dbReference type="NCBI Taxonomy" id="5936"/>
    <lineage>
        <taxon>Eukaryota</taxon>
        <taxon>Sar</taxon>
        <taxon>Alveolata</taxon>
        <taxon>Ciliophora</taxon>
        <taxon>Intramacronucleata</taxon>
        <taxon>Spirotrichea</taxon>
        <taxon>Hypotrichia</taxon>
        <taxon>Euplotida</taxon>
        <taxon>Euplotidae</taxon>
        <taxon>Moneuplotes</taxon>
    </lineage>
</organism>
<evidence type="ECO:0000313" key="2">
    <source>
        <dbReference type="Proteomes" id="UP001295684"/>
    </source>
</evidence>